<organism evidence="3 4">
    <name type="scientific">Schizopora paradoxa</name>
    <dbReference type="NCBI Taxonomy" id="27342"/>
    <lineage>
        <taxon>Eukaryota</taxon>
        <taxon>Fungi</taxon>
        <taxon>Dikarya</taxon>
        <taxon>Basidiomycota</taxon>
        <taxon>Agaricomycotina</taxon>
        <taxon>Agaricomycetes</taxon>
        <taxon>Hymenochaetales</taxon>
        <taxon>Schizoporaceae</taxon>
        <taxon>Schizopora</taxon>
    </lineage>
</organism>
<evidence type="ECO:0000256" key="2">
    <source>
        <dbReference type="SAM" id="Phobius"/>
    </source>
</evidence>
<feature type="region of interest" description="Disordered" evidence="1">
    <location>
        <begin position="52"/>
        <end position="73"/>
    </location>
</feature>
<proteinExistence type="predicted"/>
<protein>
    <submittedName>
        <fullName evidence="3">Uncharacterized protein</fullName>
    </submittedName>
</protein>
<keyword evidence="2" id="KW-0812">Transmembrane</keyword>
<name>A0A0H2SCK8_9AGAM</name>
<dbReference type="AlphaFoldDB" id="A0A0H2SCK8"/>
<dbReference type="InParanoid" id="A0A0H2SCK8"/>
<feature type="transmembrane region" description="Helical" evidence="2">
    <location>
        <begin position="23"/>
        <end position="42"/>
    </location>
</feature>
<reference evidence="3 4" key="1">
    <citation type="submission" date="2015-04" db="EMBL/GenBank/DDBJ databases">
        <title>Complete genome sequence of Schizopora paradoxa KUC8140, a cosmopolitan wood degrader in East Asia.</title>
        <authorList>
            <consortium name="DOE Joint Genome Institute"/>
            <person name="Min B."/>
            <person name="Park H."/>
            <person name="Jang Y."/>
            <person name="Kim J.-J."/>
            <person name="Kim K.H."/>
            <person name="Pangilinan J."/>
            <person name="Lipzen A."/>
            <person name="Riley R."/>
            <person name="Grigoriev I.V."/>
            <person name="Spatafora J.W."/>
            <person name="Choi I.-G."/>
        </authorList>
    </citation>
    <scope>NUCLEOTIDE SEQUENCE [LARGE SCALE GENOMIC DNA]</scope>
    <source>
        <strain evidence="3 4">KUC8140</strain>
    </source>
</reference>
<keyword evidence="2" id="KW-1133">Transmembrane helix</keyword>
<evidence type="ECO:0000313" key="3">
    <source>
        <dbReference type="EMBL" id="KLO19463.1"/>
    </source>
</evidence>
<keyword evidence="4" id="KW-1185">Reference proteome</keyword>
<accession>A0A0H2SCK8</accession>
<keyword evidence="2" id="KW-0472">Membrane</keyword>
<evidence type="ECO:0000313" key="4">
    <source>
        <dbReference type="Proteomes" id="UP000053477"/>
    </source>
</evidence>
<feature type="transmembrane region" description="Helical" evidence="2">
    <location>
        <begin position="101"/>
        <end position="129"/>
    </location>
</feature>
<evidence type="ECO:0000256" key="1">
    <source>
        <dbReference type="SAM" id="MobiDB-lite"/>
    </source>
</evidence>
<dbReference type="OrthoDB" id="2991206at2759"/>
<sequence length="479" mass="51989">MVRLNGEIALPTNSSENRERQKGGLKISFFGMVGIVMAALSLKERWDAYKKVPEEPNSNNPLAPPSYRDDSDDDAESAIGLTTAIDTEIPMPRKTKRKKNCCMCCGLNCALFCKALGIVVVIFTVWNLFKFARWMMTPSPTGLEDMPAYSSSLGCEDASASHWFQGSTDGIYYTIPIGRFAEHEINIKGGAVGTLEIAPSDSIDDSEIKVKTTIRTNEQALLDTVTVGLSDSREPQGKSYYRISTPLDAPSTSSCMRYDVTVFIPPTLRRLSVYSTSVAQVKFADSFSNSPRELSDLLVTLRSRASKNLLLPNADLASDHTELRSDGGYIVGSVALANETVVDTFRYDTVSNLKVVTTAYRLPSDGGESEAFPPAHLSTRTGHGRSDFEYINAIGRPIDSVHNTAVMSAGDLYLTYKQASFNGPVSFKAKSHTAIGLQGSGFDTAPGGGMPQMGERWAGDKNGGDSLSITSFGWVGLYF</sequence>
<dbReference type="EMBL" id="KQ085886">
    <property type="protein sequence ID" value="KLO19463.1"/>
    <property type="molecule type" value="Genomic_DNA"/>
</dbReference>
<dbReference type="Proteomes" id="UP000053477">
    <property type="component" value="Unassembled WGS sequence"/>
</dbReference>
<gene>
    <name evidence="3" type="ORF">SCHPADRAFT_843310</name>
</gene>